<comment type="caution">
    <text evidence="1">The sequence shown here is derived from an EMBL/GenBank/DDBJ whole genome shotgun (WGS) entry which is preliminary data.</text>
</comment>
<evidence type="ECO:0000313" key="2">
    <source>
        <dbReference type="Proteomes" id="UP000287374"/>
    </source>
</evidence>
<reference evidence="1 2" key="1">
    <citation type="submission" date="2018-12" db="EMBL/GenBank/DDBJ databases">
        <title>Legionella sp,whole genome shotgun sequence.</title>
        <authorList>
            <person name="Wu H."/>
        </authorList>
    </citation>
    <scope>NUCLEOTIDE SEQUENCE [LARGE SCALE GENOMIC DNA]</scope>
    <source>
        <strain evidence="2">km489</strain>
    </source>
</reference>
<proteinExistence type="predicted"/>
<accession>A0ABY0CFP5</accession>
<dbReference type="Proteomes" id="UP000287374">
    <property type="component" value="Unassembled WGS sequence"/>
</dbReference>
<keyword evidence="2" id="KW-1185">Reference proteome</keyword>
<dbReference type="InterPro" id="IPR026337">
    <property type="entry name" value="AKG_HExxH"/>
</dbReference>
<gene>
    <name evidence="1" type="ORF">ELY20_12255</name>
</gene>
<dbReference type="NCBIfam" id="TIGR04267">
    <property type="entry name" value="mod_HExxH"/>
    <property type="match status" value="1"/>
</dbReference>
<evidence type="ECO:0000313" key="1">
    <source>
        <dbReference type="EMBL" id="RUR21469.1"/>
    </source>
</evidence>
<organism evidence="1 2">
    <name type="scientific">Legionella qingyii</name>
    <dbReference type="NCBI Taxonomy" id="2184757"/>
    <lineage>
        <taxon>Bacteria</taxon>
        <taxon>Pseudomonadati</taxon>
        <taxon>Pseudomonadota</taxon>
        <taxon>Gammaproteobacteria</taxon>
        <taxon>Legionellales</taxon>
        <taxon>Legionellaceae</taxon>
        <taxon>Legionella</taxon>
    </lineage>
</organism>
<evidence type="ECO:0008006" key="3">
    <source>
        <dbReference type="Google" id="ProtNLM"/>
    </source>
</evidence>
<dbReference type="RefSeq" id="WP_115504293.1">
    <property type="nucleotide sequence ID" value="NZ_QHJG01000017.1"/>
</dbReference>
<name>A0ABY0CFP5_9GAMM</name>
<sequence length="331" mass="38327">MSANSLLSTSIPDEEGAKKLIIYAAEKQKNDLLDLLKNCEKKLRYDLNDLAEFIQEIDCSQKLSPAFFLYTQELRDAIKSTSIDKIMDAIQHVSWLKTYGIYEQELRISSVLSEFWETSYVSKMRRYEQKNICGETTLVRPVSSKQLEFHASNIRKAIDLINTGDMDVAHEISILISSIKIFQGRVLRGQASGDTMGAVWLRIPDPHDDQVGYWIEHIVHEVSHLRLHAMFFQEKFVLNPDDEYKFRAPIRDDLRPMLGVFHATFVLARMIRVFKKLSFKGYASRFRDRLQLCQLQFEIGLNSVYSKDAELTDNGKLIRESFKECALILEN</sequence>
<protein>
    <recommendedName>
        <fullName evidence="3">HEXXH motif domain-containing protein</fullName>
    </recommendedName>
</protein>
<dbReference type="EMBL" id="RZGX01000016">
    <property type="protein sequence ID" value="RUR21469.1"/>
    <property type="molecule type" value="Genomic_DNA"/>
</dbReference>